<organism evidence="1 2">
    <name type="scientific">Vibrio tapetis subsp. tapetis</name>
    <dbReference type="NCBI Taxonomy" id="1671868"/>
    <lineage>
        <taxon>Bacteria</taxon>
        <taxon>Pseudomonadati</taxon>
        <taxon>Pseudomonadota</taxon>
        <taxon>Gammaproteobacteria</taxon>
        <taxon>Vibrionales</taxon>
        <taxon>Vibrionaceae</taxon>
        <taxon>Vibrio</taxon>
    </lineage>
</organism>
<dbReference type="AlphaFoldDB" id="A0A2N8ZG05"/>
<sequence length="55" mass="6419">MCAYHQLTVCNRGYWSNSRQLIAPCHCNDLQALYTRRQTSELEDDAYGIQHLSLM</sequence>
<reference evidence="1 2" key="1">
    <citation type="submission" date="2017-10" db="EMBL/GenBank/DDBJ databases">
        <authorList>
            <person name="Banno H."/>
            <person name="Chua N.-H."/>
        </authorList>
    </citation>
    <scope>NUCLEOTIDE SEQUENCE [LARGE SCALE GENOMIC DNA]</scope>
    <source>
        <strain evidence="1">Vibrio tapetis CECT4600</strain>
    </source>
</reference>
<evidence type="ECO:0000313" key="1">
    <source>
        <dbReference type="EMBL" id="SON50828.1"/>
    </source>
</evidence>
<dbReference type="KEGG" id="vta:A2862"/>
<keyword evidence="2" id="KW-1185">Reference proteome</keyword>
<dbReference type="EMBL" id="LT960611">
    <property type="protein sequence ID" value="SON50828.1"/>
    <property type="molecule type" value="Genomic_DNA"/>
</dbReference>
<proteinExistence type="predicted"/>
<evidence type="ECO:0000313" key="2">
    <source>
        <dbReference type="Proteomes" id="UP000235828"/>
    </source>
</evidence>
<accession>A0A2N8ZG05</accession>
<dbReference type="Proteomes" id="UP000235828">
    <property type="component" value="Chromosome A"/>
</dbReference>
<gene>
    <name evidence="1" type="ORF">VTAP4600_A2862</name>
</gene>
<name>A0A2N8ZG05_9VIBR</name>
<protein>
    <submittedName>
        <fullName evidence="1">Uncharacterized protein</fullName>
    </submittedName>
</protein>